<keyword evidence="2" id="KW-1185">Reference proteome</keyword>
<dbReference type="SUPFAM" id="SSF56112">
    <property type="entry name" value="Protein kinase-like (PK-like)"/>
    <property type="match status" value="1"/>
</dbReference>
<accession>A0ABY2FL47</accession>
<proteinExistence type="predicted"/>
<dbReference type="InterPro" id="IPR011009">
    <property type="entry name" value="Kinase-like_dom_sf"/>
</dbReference>
<keyword evidence="1" id="KW-0808">Transferase</keyword>
<dbReference type="EMBL" id="SODU01000001">
    <property type="protein sequence ID" value="TDW93858.1"/>
    <property type="molecule type" value="Genomic_DNA"/>
</dbReference>
<dbReference type="Proteomes" id="UP000295060">
    <property type="component" value="Unassembled WGS sequence"/>
</dbReference>
<evidence type="ECO:0000313" key="2">
    <source>
        <dbReference type="Proteomes" id="UP000295060"/>
    </source>
</evidence>
<reference evidence="1 2" key="1">
    <citation type="submission" date="2019-03" db="EMBL/GenBank/DDBJ databases">
        <title>Genomic Encyclopedia of Type Strains, Phase III (KMG-III): the genomes of soil and plant-associated and newly described type strains.</title>
        <authorList>
            <person name="Whitman W."/>
        </authorList>
    </citation>
    <scope>NUCLEOTIDE SEQUENCE [LARGE SCALE GENOMIC DNA]</scope>
    <source>
        <strain evidence="1 2">VKMAc-2574</strain>
    </source>
</reference>
<sequence>MFPGEIDVPPATYLDQLGTIFTRFDTQDSGNIAYGVQTDDARYFVKTAGDPSYTRPYLDFDGRVALLRTAAELAASVTHHTMPALHTVIESPAGPLLVYEWRDGDLLHDPPARERFRALPTEEILAALGDLYELHVALDSAGWVEGDFYDGALLYDFAARRLTAIDLDTYHRGPYRNTMGRMFGSERFMAPEELTLGAPVDSRTTAYVMARTALVLLPEPPPALHAVLLEATTARFPSYQAFYDRWLTASSTTADSVTNRSTCTPGSG</sequence>
<keyword evidence="1" id="KW-0418">Kinase</keyword>
<organism evidence="1 2">
    <name type="scientific">Kribbella pratensis</name>
    <dbReference type="NCBI Taxonomy" id="2512112"/>
    <lineage>
        <taxon>Bacteria</taxon>
        <taxon>Bacillati</taxon>
        <taxon>Actinomycetota</taxon>
        <taxon>Actinomycetes</taxon>
        <taxon>Propionibacteriales</taxon>
        <taxon>Kribbellaceae</taxon>
        <taxon>Kribbella</taxon>
    </lineage>
</organism>
<gene>
    <name evidence="1" type="ORF">EV137_1154</name>
</gene>
<dbReference type="RefSeq" id="WP_134126978.1">
    <property type="nucleotide sequence ID" value="NZ_SODU01000001.1"/>
</dbReference>
<name>A0ABY2FL47_9ACTN</name>
<comment type="caution">
    <text evidence="1">The sequence shown here is derived from an EMBL/GenBank/DDBJ whole genome shotgun (WGS) entry which is preliminary data.</text>
</comment>
<evidence type="ECO:0000313" key="1">
    <source>
        <dbReference type="EMBL" id="TDW93858.1"/>
    </source>
</evidence>
<dbReference type="GO" id="GO:0016301">
    <property type="term" value="F:kinase activity"/>
    <property type="evidence" value="ECO:0007669"/>
    <property type="project" value="UniProtKB-KW"/>
</dbReference>
<protein>
    <submittedName>
        <fullName evidence="1">Serine/threonine-protein kinase</fullName>
    </submittedName>
</protein>